<evidence type="ECO:0000259" key="5">
    <source>
        <dbReference type="Pfam" id="PF07532"/>
    </source>
</evidence>
<dbReference type="InterPro" id="IPR011081">
    <property type="entry name" value="Big_4"/>
</dbReference>
<dbReference type="Pfam" id="PF07532">
    <property type="entry name" value="Big_4"/>
    <property type="match status" value="1"/>
</dbReference>
<dbReference type="GO" id="GO:0015926">
    <property type="term" value="F:glucosidase activity"/>
    <property type="evidence" value="ECO:0007669"/>
    <property type="project" value="InterPro"/>
</dbReference>
<dbReference type="Pfam" id="PF07745">
    <property type="entry name" value="Glyco_hydro_53"/>
    <property type="match status" value="1"/>
</dbReference>
<name>A0A6M5UKJ8_9MICO</name>
<geneLocation type="plasmid" evidence="6 7">
    <name>pCPRO01</name>
</geneLocation>
<dbReference type="Gene3D" id="3.20.20.80">
    <property type="entry name" value="Glycosidases"/>
    <property type="match status" value="1"/>
</dbReference>
<evidence type="ECO:0000313" key="6">
    <source>
        <dbReference type="EMBL" id="QJW38720.1"/>
    </source>
</evidence>
<keyword evidence="6" id="KW-0614">Plasmid</keyword>
<feature type="domain" description="Bacterial Ig-like" evidence="5">
    <location>
        <begin position="438"/>
        <end position="493"/>
    </location>
</feature>
<dbReference type="GO" id="GO:0031218">
    <property type="term" value="F:arabinogalactan endo-1,4-beta-galactosidase activity"/>
    <property type="evidence" value="ECO:0007669"/>
    <property type="project" value="UniProtKB-EC"/>
</dbReference>
<dbReference type="Proteomes" id="UP000451354">
    <property type="component" value="Plasmid pCPRO01"/>
</dbReference>
<keyword evidence="4" id="KW-0732">Signal</keyword>
<feature type="signal peptide" evidence="4">
    <location>
        <begin position="1"/>
        <end position="26"/>
    </location>
</feature>
<feature type="chain" id="PRO_5039752264" description="Arabinogalactan endo-beta-1,4-galactanase" evidence="4">
    <location>
        <begin position="27"/>
        <end position="807"/>
    </location>
</feature>
<evidence type="ECO:0000313" key="7">
    <source>
        <dbReference type="Proteomes" id="UP000451354"/>
    </source>
</evidence>
<dbReference type="PANTHER" id="PTHR34983">
    <property type="entry name" value="ARABINOGALACTAN ENDO-BETA-1,4-GALACTANASE A"/>
    <property type="match status" value="1"/>
</dbReference>
<evidence type="ECO:0000256" key="2">
    <source>
        <dbReference type="ARBA" id="ARBA00022801"/>
    </source>
</evidence>
<organism evidence="6 7">
    <name type="scientific">Cellulosimicrobium protaetiae</name>
    <dbReference type="NCBI Taxonomy" id="2587808"/>
    <lineage>
        <taxon>Bacteria</taxon>
        <taxon>Bacillati</taxon>
        <taxon>Actinomycetota</taxon>
        <taxon>Actinomycetes</taxon>
        <taxon>Micrococcales</taxon>
        <taxon>Promicromonosporaceae</taxon>
        <taxon>Cellulosimicrobium</taxon>
    </lineage>
</organism>
<dbReference type="PANTHER" id="PTHR34983:SF2">
    <property type="entry name" value="ENDO-BETA-1,4-GALACTANASE"/>
    <property type="match status" value="1"/>
</dbReference>
<dbReference type="InterPro" id="IPR017853">
    <property type="entry name" value="GH"/>
</dbReference>
<reference evidence="7" key="1">
    <citation type="journal article" date="2022" name="Int. J. Syst. Evol. Microbiol.">
        <title>Cellulosimicrobium protaetiae sp. nov., isolated from the gut of the larva of Protaetia brevitarsis seulensis.</title>
        <authorList>
            <person name="Le Han H."/>
            <person name="Nguyen T.T.H."/>
            <person name="Li Z."/>
            <person name="Shin N.R."/>
            <person name="Kim S.G."/>
        </authorList>
    </citation>
    <scope>NUCLEOTIDE SEQUENCE [LARGE SCALE GENOMIC DNA]</scope>
    <source>
        <strain evidence="7">BI34</strain>
    </source>
</reference>
<dbReference type="Gene3D" id="2.60.120.260">
    <property type="entry name" value="Galactose-binding domain-like"/>
    <property type="match status" value="1"/>
</dbReference>
<evidence type="ECO:0000256" key="1">
    <source>
        <dbReference type="ARBA" id="ARBA00010687"/>
    </source>
</evidence>
<sequence length="807" mass="84699">MARLHAHRSGPALGAVVALVATTALAALPASGAETEADTEPVEAGIVVDRVEGMPDDFASGVDVSTVLSLEESGVVFRDESGEPADLFTVLADAGVNSVRIRVWNDPYDGEGRGYGGGNLDTARAVQIGERATAAGMSVLVDFHYSDFWADPAKYTVPKAWKNLTAAQRADAAGEFTTAALNEFKAAGVDVTMVQVGNETNSGVAGLTSWPERAALFSAGSAAVREVFPAALVAVHYTNPERAGFYADVAAKLAEYGVDYDVFASSYYPFWHGSLDNLTSVLTQVAQTYDKKVMVAETSWVNTLEEGDGQRNVIYTQPTQYPVSVQGQATAIRDVIQAVVDVPDGAGIGVYYWEPAWLPVGPPDQIEANRQLWQQFGSGWASSYAADYDPTGDTAENWGGSGWENQALFDYQGHPLESLNVFTYARTGTTAPREVASIQQPSITIADGEPVTLPATVTVTYNDGEQEPLEVTWSGAQDWIRGAGTYTISGTTSAGSTTATVTVQAPNYVTNPGFEAGTAPWSIAGTGAAITGDDPFAGSKALHFWSAAPYTFTATQQLTGLPAGDYLLSAQAQGDALGGELTLTGTGTSESSEPFDLTGWHNWSAPQVPVTVSDDGTATVRISANLPAGAWGTLDEVSLTKASGTTADTTALQAALGQVEEVERALYTPASLAGLDHAAEVARVVLAAAAAVQGDVDQATILVVDALEELRQNGGPPIETTAEVRCLAGKSFVAVRATNVGAEPIDVTITTPYGSRKFEQIDPRGNAYQSFASRAAFIPAGTVEILATAREFRTTRTVADYDARACG</sequence>
<dbReference type="RefSeq" id="WP_154800664.1">
    <property type="nucleotide sequence ID" value="NZ_CP052758.1"/>
</dbReference>
<dbReference type="SUPFAM" id="SSF51445">
    <property type="entry name" value="(Trans)glycosidases"/>
    <property type="match status" value="1"/>
</dbReference>
<dbReference type="OrthoDB" id="3981930at2"/>
<gene>
    <name evidence="6" type="ORF">FIC82_020240</name>
</gene>
<dbReference type="EC" id="3.2.1.89" evidence="4"/>
<proteinExistence type="inferred from homology"/>
<keyword evidence="2 4" id="KW-0378">Hydrolase</keyword>
<keyword evidence="7" id="KW-1185">Reference proteome</keyword>
<evidence type="ECO:0000256" key="3">
    <source>
        <dbReference type="ARBA" id="ARBA00023295"/>
    </source>
</evidence>
<comment type="similarity">
    <text evidence="1 4">Belongs to the glycosyl hydrolase 53 family.</text>
</comment>
<dbReference type="AlphaFoldDB" id="A0A6M5UKJ8"/>
<protein>
    <recommendedName>
        <fullName evidence="4">Arabinogalactan endo-beta-1,4-galactanase</fullName>
        <ecNumber evidence="4">3.2.1.89</ecNumber>
    </recommendedName>
</protein>
<dbReference type="GO" id="GO:0045490">
    <property type="term" value="P:pectin catabolic process"/>
    <property type="evidence" value="ECO:0007669"/>
    <property type="project" value="TreeGrafter"/>
</dbReference>
<dbReference type="KEGG" id="cprt:FIC82_020240"/>
<dbReference type="InterPro" id="IPR011683">
    <property type="entry name" value="Glyco_hydro_53"/>
</dbReference>
<keyword evidence="3 4" id="KW-0326">Glycosidase</keyword>
<evidence type="ECO:0000256" key="4">
    <source>
        <dbReference type="RuleBase" id="RU361192"/>
    </source>
</evidence>
<dbReference type="EMBL" id="CP052758">
    <property type="protein sequence ID" value="QJW38720.1"/>
    <property type="molecule type" value="Genomic_DNA"/>
</dbReference>
<accession>A0A6M5UKJ8</accession>
<comment type="catalytic activity">
    <reaction evidence="4">
        <text>The enzyme specifically hydrolyzes (1-&gt;4)-beta-D-galactosidic linkages in type I arabinogalactans.</text>
        <dbReference type="EC" id="3.2.1.89"/>
    </reaction>
</comment>
<dbReference type="Gene3D" id="1.20.1270.90">
    <property type="entry name" value="AF1782-like"/>
    <property type="match status" value="1"/>
</dbReference>